<keyword evidence="2" id="KW-0378">Hydrolase</keyword>
<dbReference type="InterPro" id="IPR036188">
    <property type="entry name" value="FAD/NAD-bd_sf"/>
</dbReference>
<gene>
    <name evidence="2" type="ORF">DC430_18655</name>
</gene>
<dbReference type="Proteomes" id="UP000244335">
    <property type="component" value="Unassembled WGS sequence"/>
</dbReference>
<evidence type="ECO:0000313" key="3">
    <source>
        <dbReference type="Proteomes" id="UP000244335"/>
    </source>
</evidence>
<sequence length="475" mass="51326">MAARTRQAQRPQRVAIFGGGFSGAAVALHLADAIPGGSVEIVVFEPRAELGRGLAYDSLDPAHRINVPAARMSLFPDRPLDFEDWLAEHDAVANDPAARRPDGSLFPQRRVFGTYVASRLKPHLDAGRIVHRRTMVAGVRCSGDGWMITDENGDEMCTDFVVIATTHPAPQPPRHLQERLAGHPRYVADPTLPNALAAIRPDDRVLIVGNGLTAADVVASLALTGYRGSIFSLSRRGLRSRGHAPDPQEPFGDFAISPAKSAAALLHHVRRTLTQAETAGIGWHAVLDQVRAQGRTIWQALSMAERRRIVRHLRPFWDAHRFRVAPQVEDVLDRAIAENRLKILAGSIQDVTRDGDDILATFRPRGCAPQTARFDAVVVTTGPAHGAVLSSQPWLNQLARDGWLTADPAGLGIACNDQSESLGRDGAAEATLLIAGPLARGTFGELMGLPQVTEHAVFVAGELQSKLAVQKICRA</sequence>
<dbReference type="SUPFAM" id="SSF51905">
    <property type="entry name" value="FAD/NAD(P)-binding domain"/>
    <property type="match status" value="2"/>
</dbReference>
<evidence type="ECO:0000259" key="1">
    <source>
        <dbReference type="Pfam" id="PF13454"/>
    </source>
</evidence>
<dbReference type="Gene3D" id="3.50.50.60">
    <property type="entry name" value="FAD/NAD(P)-binding domain"/>
    <property type="match status" value="1"/>
</dbReference>
<dbReference type="AlphaFoldDB" id="A0AA92H837"/>
<organism evidence="2 3">
    <name type="scientific">Rhizobium rhizogenes</name>
    <name type="common">Agrobacterium rhizogenes</name>
    <dbReference type="NCBI Taxonomy" id="359"/>
    <lineage>
        <taxon>Bacteria</taxon>
        <taxon>Pseudomonadati</taxon>
        <taxon>Pseudomonadota</taxon>
        <taxon>Alphaproteobacteria</taxon>
        <taxon>Hyphomicrobiales</taxon>
        <taxon>Rhizobiaceae</taxon>
        <taxon>Rhizobium/Agrobacterium group</taxon>
        <taxon>Rhizobium</taxon>
    </lineage>
</organism>
<dbReference type="InterPro" id="IPR052189">
    <property type="entry name" value="L-asp_N-monooxygenase_NS-form"/>
</dbReference>
<dbReference type="InterPro" id="IPR038732">
    <property type="entry name" value="HpyO/CreE_NAD-binding"/>
</dbReference>
<dbReference type="Pfam" id="PF13454">
    <property type="entry name" value="NAD_binding_9"/>
    <property type="match status" value="1"/>
</dbReference>
<feature type="domain" description="FAD-dependent urate hydroxylase HpyO/Asp monooxygenase CreE-like FAD/NAD(P)-binding" evidence="1">
    <location>
        <begin position="15"/>
        <end position="167"/>
    </location>
</feature>
<protein>
    <submittedName>
        <fullName evidence="2">Hydroxyacylglutathione hydrolase</fullName>
    </submittedName>
</protein>
<dbReference type="GO" id="GO:0016787">
    <property type="term" value="F:hydrolase activity"/>
    <property type="evidence" value="ECO:0007669"/>
    <property type="project" value="UniProtKB-KW"/>
</dbReference>
<dbReference type="PANTHER" id="PTHR40254:SF1">
    <property type="entry name" value="BLR0577 PROTEIN"/>
    <property type="match status" value="1"/>
</dbReference>
<reference evidence="2 3" key="1">
    <citation type="submission" date="2018-04" db="EMBL/GenBank/DDBJ databases">
        <authorList>
            <person name="Hagen T."/>
        </authorList>
    </citation>
    <scope>NUCLEOTIDE SEQUENCE [LARGE SCALE GENOMIC DNA]</scope>
    <source>
        <strain evidence="2 3">TPD7009</strain>
    </source>
</reference>
<name>A0AA92H837_RHIRH</name>
<comment type="caution">
    <text evidence="2">The sequence shown here is derived from an EMBL/GenBank/DDBJ whole genome shotgun (WGS) entry which is preliminary data.</text>
</comment>
<dbReference type="EMBL" id="QDFR01000007">
    <property type="protein sequence ID" value="PVE51452.1"/>
    <property type="molecule type" value="Genomic_DNA"/>
</dbReference>
<proteinExistence type="predicted"/>
<dbReference type="PANTHER" id="PTHR40254">
    <property type="entry name" value="BLR0577 PROTEIN"/>
    <property type="match status" value="1"/>
</dbReference>
<accession>A0AA92H837</accession>
<evidence type="ECO:0000313" key="2">
    <source>
        <dbReference type="EMBL" id="PVE51452.1"/>
    </source>
</evidence>